<keyword evidence="8" id="KW-1185">Reference proteome</keyword>
<dbReference type="Gene3D" id="3.40.50.300">
    <property type="entry name" value="P-loop containing nucleotide triphosphate hydrolases"/>
    <property type="match status" value="1"/>
</dbReference>
<dbReference type="SUPFAM" id="SSF52540">
    <property type="entry name" value="P-loop containing nucleoside triphosphate hydrolases"/>
    <property type="match status" value="1"/>
</dbReference>
<dbReference type="InterPro" id="IPR027417">
    <property type="entry name" value="P-loop_NTPase"/>
</dbReference>
<dbReference type="PROSITE" id="PS00674">
    <property type="entry name" value="AAA"/>
    <property type="match status" value="1"/>
</dbReference>
<dbReference type="PANTHER" id="PTHR23074:SF17">
    <property type="entry name" value="FIDGETIN-LIKE PROTEIN 1"/>
    <property type="match status" value="1"/>
</dbReference>
<keyword evidence="2 4" id="KW-0547">Nucleotide-binding</keyword>
<gene>
    <name evidence="7" type="ORF">SEMRO_1909_G304840.1</name>
</gene>
<accession>A0A9N8EY68</accession>
<dbReference type="GO" id="GO:0016887">
    <property type="term" value="F:ATP hydrolysis activity"/>
    <property type="evidence" value="ECO:0007669"/>
    <property type="project" value="InterPro"/>
</dbReference>
<dbReference type="Proteomes" id="UP001153069">
    <property type="component" value="Unassembled WGS sequence"/>
</dbReference>
<evidence type="ECO:0000256" key="2">
    <source>
        <dbReference type="ARBA" id="ARBA00022741"/>
    </source>
</evidence>
<dbReference type="InterPro" id="IPR003960">
    <property type="entry name" value="ATPase_AAA_CS"/>
</dbReference>
<evidence type="ECO:0000313" key="8">
    <source>
        <dbReference type="Proteomes" id="UP001153069"/>
    </source>
</evidence>
<sequence length="684" mass="75581">MAKPSKSSSSVDAKHHGGTVDTSQGDLSAPERPVSQYDFATMYEEWYLLQQKVNDNNNDGPQSYFAALAARAGRMGNIQSAIMNKGPAENSGFLQGMLQMMQLEDEPNLPAALVHVPVTPSAAESIQLDQNRRVEVDMDAFFQEYPECMRSKEEYSYDDDDSDDYHNESGSSEEEIIDLQPQKKVLKTTKEIAIQTDFQPTREDGATNSFLYSQQSNNPAVQQPPTKPERHNPYKKPNSNSNDNAFYSLVPPTQFQQQQSAPENPFVSAMEFAKTSGNTAQQNHTQQQQTAFQCAPADGAEMEESDNPISNAPNIRDSLRRKFQPPKMNAQSKGNTSSSNNRQKGVAQKISGKAVAGGGGTKHDNEDDEELPEELKRFGKDLVDKIESEIMDNGEPITFHDIAGLEDAKATIQEIVCWPMLRPDLFTGLRRTPNGLLLFGPPGTGKTLIGKAIAHESKACFFSISSSSLTSKWIGEGEKLVRTMFGVAAYRQPSVVFLDEIDSLLTQRKSDDNESSRRIKTEFLVGLDGTGTSSQGRVLVIGATNRPQELDEAARRRFVKRLYIPLPNAKDRACLLKVLLEKNENTLSGQEIEKLARDTDGFSGADLKALSSDAAMGPLRQLGPSALKMELKALPAISYKHFRISLRSMNPSVGPEDIGHYEIFDKAFGSKRASMDLEDDDEED</sequence>
<evidence type="ECO:0000256" key="3">
    <source>
        <dbReference type="ARBA" id="ARBA00022840"/>
    </source>
</evidence>
<dbReference type="Pfam" id="PF00004">
    <property type="entry name" value="AAA"/>
    <property type="match status" value="1"/>
</dbReference>
<comment type="similarity">
    <text evidence="1 4">Belongs to the AAA ATPase family.</text>
</comment>
<dbReference type="InterPro" id="IPR003959">
    <property type="entry name" value="ATPase_AAA_core"/>
</dbReference>
<evidence type="ECO:0000256" key="5">
    <source>
        <dbReference type="SAM" id="MobiDB-lite"/>
    </source>
</evidence>
<reference evidence="7" key="1">
    <citation type="submission" date="2020-06" db="EMBL/GenBank/DDBJ databases">
        <authorList>
            <consortium name="Plant Systems Biology data submission"/>
        </authorList>
    </citation>
    <scope>NUCLEOTIDE SEQUENCE</scope>
    <source>
        <strain evidence="7">D6</strain>
    </source>
</reference>
<feature type="compositionally biased region" description="Low complexity" evidence="5">
    <location>
        <begin position="279"/>
        <end position="295"/>
    </location>
</feature>
<dbReference type="Pfam" id="PF17862">
    <property type="entry name" value="AAA_lid_3"/>
    <property type="match status" value="1"/>
</dbReference>
<dbReference type="GO" id="GO:0005524">
    <property type="term" value="F:ATP binding"/>
    <property type="evidence" value="ECO:0007669"/>
    <property type="project" value="UniProtKB-KW"/>
</dbReference>
<feature type="region of interest" description="Disordered" evidence="5">
    <location>
        <begin position="1"/>
        <end position="33"/>
    </location>
</feature>
<dbReference type="AlphaFoldDB" id="A0A9N8EY68"/>
<dbReference type="PANTHER" id="PTHR23074">
    <property type="entry name" value="AAA DOMAIN-CONTAINING"/>
    <property type="match status" value="1"/>
</dbReference>
<feature type="compositionally biased region" description="Polar residues" evidence="5">
    <location>
        <begin position="1"/>
        <end position="11"/>
    </location>
</feature>
<evidence type="ECO:0000256" key="1">
    <source>
        <dbReference type="ARBA" id="ARBA00006914"/>
    </source>
</evidence>
<name>A0A9N8EY68_9STRA</name>
<evidence type="ECO:0000256" key="4">
    <source>
        <dbReference type="RuleBase" id="RU003651"/>
    </source>
</evidence>
<feature type="region of interest" description="Disordered" evidence="5">
    <location>
        <begin position="154"/>
        <end position="179"/>
    </location>
</feature>
<dbReference type="Gene3D" id="1.10.8.60">
    <property type="match status" value="1"/>
</dbReference>
<dbReference type="FunFam" id="3.40.50.300:FF:000093">
    <property type="entry name" value="Fidgetin-like 1"/>
    <property type="match status" value="1"/>
</dbReference>
<feature type="region of interest" description="Disordered" evidence="5">
    <location>
        <begin position="275"/>
        <end position="372"/>
    </location>
</feature>
<proteinExistence type="inferred from homology"/>
<keyword evidence="3 4" id="KW-0067">ATP-binding</keyword>
<protein>
    <submittedName>
        <fullName evidence="7">Fidgetin-like protein 1</fullName>
    </submittedName>
</protein>
<comment type="caution">
    <text evidence="7">The sequence shown here is derived from an EMBL/GenBank/DDBJ whole genome shotgun (WGS) entry which is preliminary data.</text>
</comment>
<dbReference type="InterPro" id="IPR041569">
    <property type="entry name" value="AAA_lid_3"/>
</dbReference>
<dbReference type="InterPro" id="IPR003593">
    <property type="entry name" value="AAA+_ATPase"/>
</dbReference>
<feature type="region of interest" description="Disordered" evidence="5">
    <location>
        <begin position="215"/>
        <end position="248"/>
    </location>
</feature>
<evidence type="ECO:0000259" key="6">
    <source>
        <dbReference type="SMART" id="SM00382"/>
    </source>
</evidence>
<dbReference type="FunFam" id="1.10.8.60:FF:000022">
    <property type="entry name" value="Fidgetin like 1"/>
    <property type="match status" value="1"/>
</dbReference>
<dbReference type="EMBL" id="CAICTM010001907">
    <property type="protein sequence ID" value="CAB9526910.1"/>
    <property type="molecule type" value="Genomic_DNA"/>
</dbReference>
<feature type="domain" description="AAA+ ATPase" evidence="6">
    <location>
        <begin position="432"/>
        <end position="568"/>
    </location>
</feature>
<organism evidence="7 8">
    <name type="scientific">Seminavis robusta</name>
    <dbReference type="NCBI Taxonomy" id="568900"/>
    <lineage>
        <taxon>Eukaryota</taxon>
        <taxon>Sar</taxon>
        <taxon>Stramenopiles</taxon>
        <taxon>Ochrophyta</taxon>
        <taxon>Bacillariophyta</taxon>
        <taxon>Bacillariophyceae</taxon>
        <taxon>Bacillariophycidae</taxon>
        <taxon>Naviculales</taxon>
        <taxon>Naviculaceae</taxon>
        <taxon>Seminavis</taxon>
    </lineage>
</organism>
<feature type="compositionally biased region" description="Polar residues" evidence="5">
    <location>
        <begin position="329"/>
        <end position="343"/>
    </location>
</feature>
<dbReference type="OrthoDB" id="29072at2759"/>
<feature type="compositionally biased region" description="Polar residues" evidence="5">
    <location>
        <begin position="237"/>
        <end position="248"/>
    </location>
</feature>
<evidence type="ECO:0000313" key="7">
    <source>
        <dbReference type="EMBL" id="CAB9526910.1"/>
    </source>
</evidence>
<dbReference type="SMART" id="SM00382">
    <property type="entry name" value="AAA"/>
    <property type="match status" value="1"/>
</dbReference>
<feature type="compositionally biased region" description="Polar residues" evidence="5">
    <location>
        <begin position="215"/>
        <end position="224"/>
    </location>
</feature>
<dbReference type="InterPro" id="IPR050304">
    <property type="entry name" value="MT-severing_AAA_ATPase"/>
</dbReference>